<dbReference type="Pfam" id="PF08125">
    <property type="entry name" value="Mannitol_dh_C"/>
    <property type="match status" value="1"/>
</dbReference>
<dbReference type="EC" id="1.1.1.-" evidence="4"/>
<accession>A0ABT8TDE8</accession>
<dbReference type="Proteomes" id="UP001168380">
    <property type="component" value="Unassembled WGS sequence"/>
</dbReference>
<dbReference type="EMBL" id="JAULRT010000031">
    <property type="protein sequence ID" value="MDO3380696.1"/>
    <property type="molecule type" value="Genomic_DNA"/>
</dbReference>
<organism evidence="4 5">
    <name type="scientific">Gilvimarinus algae</name>
    <dbReference type="NCBI Taxonomy" id="3058037"/>
    <lineage>
        <taxon>Bacteria</taxon>
        <taxon>Pseudomonadati</taxon>
        <taxon>Pseudomonadota</taxon>
        <taxon>Gammaproteobacteria</taxon>
        <taxon>Cellvibrionales</taxon>
        <taxon>Cellvibrionaceae</taxon>
        <taxon>Gilvimarinus</taxon>
    </lineage>
</organism>
<dbReference type="Gene3D" id="3.40.50.720">
    <property type="entry name" value="NAD(P)-binding Rossmann-like Domain"/>
    <property type="match status" value="1"/>
</dbReference>
<dbReference type="InterPro" id="IPR013328">
    <property type="entry name" value="6PGD_dom2"/>
</dbReference>
<dbReference type="PANTHER" id="PTHR43362">
    <property type="entry name" value="MANNITOL DEHYDROGENASE DSF1-RELATED"/>
    <property type="match status" value="1"/>
</dbReference>
<dbReference type="GO" id="GO:0016491">
    <property type="term" value="F:oxidoreductase activity"/>
    <property type="evidence" value="ECO:0007669"/>
    <property type="project" value="UniProtKB-KW"/>
</dbReference>
<dbReference type="SUPFAM" id="SSF51735">
    <property type="entry name" value="NAD(P)-binding Rossmann-fold domains"/>
    <property type="match status" value="1"/>
</dbReference>
<dbReference type="InterPro" id="IPR000669">
    <property type="entry name" value="Mannitol_DH"/>
</dbReference>
<sequence>MQRLNNNTVQMLADVASLPAYERDAQQAGILHLGIGAFHRAHQAWYTEALLNKGAQNWQIIGASLRSATVKDQLAGQDGLYTIVERGPDGEKFQVVGAVKDVLVGPQAPATLLEAMSHPAIKIVSLTVTEKGYCHDPASGNLNASHPDIVHDLANPETPRSAIGYIVSALNVRRLAGTQSFTVLSCDNLPNNGEVLEKVVLQYADKLDGDLAAWIRANTTFPCTMIDRIVPATTDTDRQELEGKLGLRDEGMVLAEPFSQWVIEDKFCSDRPAWEDVGALLVDDVHAYEIMKLRLLNGSHSLLAYTGYLAGFDYVSEVMREPVLAKLCQVFMDREVGQTVQVPAGFDMEEYKVQLRERFSNPGLKHRTWQIAMDGSQKIPQRWLQTLQAQLEGEGNIDLLCLALAAWIRYVGGTDEKGQSIDVQDPLAAELRSLCEEHHNDPVARVNAVLSVEAVFPPAIANSESVRAITADWLTRIQNQGVLAAVKAVLS</sequence>
<evidence type="ECO:0000259" key="2">
    <source>
        <dbReference type="Pfam" id="PF01232"/>
    </source>
</evidence>
<dbReference type="PRINTS" id="PR00084">
    <property type="entry name" value="MTLDHDRGNASE"/>
</dbReference>
<evidence type="ECO:0000256" key="1">
    <source>
        <dbReference type="ARBA" id="ARBA00023002"/>
    </source>
</evidence>
<reference evidence="4" key="1">
    <citation type="submission" date="2023-07" db="EMBL/GenBank/DDBJ databases">
        <title>Gilvimarinus algae sp. nov., isolated from the surface of Kelp.</title>
        <authorList>
            <person name="Sun Y.Y."/>
            <person name="Gong Y."/>
            <person name="Du Z.J."/>
        </authorList>
    </citation>
    <scope>NUCLEOTIDE SEQUENCE</scope>
    <source>
        <strain evidence="4">SDUM040014</strain>
    </source>
</reference>
<evidence type="ECO:0000313" key="4">
    <source>
        <dbReference type="EMBL" id="MDO3380696.1"/>
    </source>
</evidence>
<proteinExistence type="predicted"/>
<name>A0ABT8TDE8_9GAMM</name>
<evidence type="ECO:0000259" key="3">
    <source>
        <dbReference type="Pfam" id="PF08125"/>
    </source>
</evidence>
<keyword evidence="5" id="KW-1185">Reference proteome</keyword>
<dbReference type="RefSeq" id="WP_302710819.1">
    <property type="nucleotide sequence ID" value="NZ_JAULRT010000031.1"/>
</dbReference>
<dbReference type="InterPro" id="IPR036291">
    <property type="entry name" value="NAD(P)-bd_dom_sf"/>
</dbReference>
<dbReference type="InterPro" id="IPR008927">
    <property type="entry name" value="6-PGluconate_DH-like_C_sf"/>
</dbReference>
<dbReference type="PANTHER" id="PTHR43362:SF1">
    <property type="entry name" value="MANNITOL DEHYDROGENASE 2-RELATED"/>
    <property type="match status" value="1"/>
</dbReference>
<dbReference type="InterPro" id="IPR013118">
    <property type="entry name" value="Mannitol_DH_C"/>
</dbReference>
<dbReference type="Pfam" id="PF01232">
    <property type="entry name" value="Mannitol_dh"/>
    <property type="match status" value="1"/>
</dbReference>
<dbReference type="SUPFAM" id="SSF48179">
    <property type="entry name" value="6-phosphogluconate dehydrogenase C-terminal domain-like"/>
    <property type="match status" value="1"/>
</dbReference>
<protein>
    <submittedName>
        <fullName evidence="4">Mannitol dehydrogenase family protein</fullName>
        <ecNumber evidence="4">1.1.1.-</ecNumber>
    </submittedName>
</protein>
<feature type="domain" description="Mannitol dehydrogenase C-terminal" evidence="3">
    <location>
        <begin position="284"/>
        <end position="473"/>
    </location>
</feature>
<comment type="caution">
    <text evidence="4">The sequence shown here is derived from an EMBL/GenBank/DDBJ whole genome shotgun (WGS) entry which is preliminary data.</text>
</comment>
<dbReference type="InterPro" id="IPR013131">
    <property type="entry name" value="Mannitol_DH_N"/>
</dbReference>
<dbReference type="Gene3D" id="1.10.1040.10">
    <property type="entry name" value="N-(1-d-carboxylethyl)-l-norvaline Dehydrogenase, domain 2"/>
    <property type="match status" value="1"/>
</dbReference>
<dbReference type="InterPro" id="IPR050988">
    <property type="entry name" value="Mannitol_DH/Oxidoreductase"/>
</dbReference>
<feature type="domain" description="Mannitol dehydrogenase N-terminal" evidence="2">
    <location>
        <begin position="29"/>
        <end position="275"/>
    </location>
</feature>
<gene>
    <name evidence="4" type="ORF">QWI16_00840</name>
</gene>
<keyword evidence="1 4" id="KW-0560">Oxidoreductase</keyword>
<evidence type="ECO:0000313" key="5">
    <source>
        <dbReference type="Proteomes" id="UP001168380"/>
    </source>
</evidence>